<dbReference type="HOGENOM" id="CLU_2084820_0_0_1"/>
<organism evidence="1 2">
    <name type="scientific">Edhazardia aedis (strain USNM 41457)</name>
    <name type="common">Microsporidian parasite</name>
    <dbReference type="NCBI Taxonomy" id="1003232"/>
    <lineage>
        <taxon>Eukaryota</taxon>
        <taxon>Fungi</taxon>
        <taxon>Fungi incertae sedis</taxon>
        <taxon>Microsporidia</taxon>
        <taxon>Edhazardia</taxon>
    </lineage>
</organism>
<keyword evidence="2" id="KW-1185">Reference proteome</keyword>
<dbReference type="VEuPathDB" id="MicrosporidiaDB:EDEG_03891"/>
<dbReference type="EMBL" id="AFBI03000141">
    <property type="protein sequence ID" value="EJW01540.1"/>
    <property type="molecule type" value="Genomic_DNA"/>
</dbReference>
<sequence length="117" mass="14578">MILSVRFQFLKKEGFRIELFYIFIKKITKRCIFLIKIKLYLIPLKKFKSLFQKLNFFYLEAQCTTERQNNKYTQFNCSYTNISYFRDILYKYYGQNKRNDINISFRNKLDMFINFFL</sequence>
<comment type="caution">
    <text evidence="1">The sequence shown here is derived from an EMBL/GenBank/DDBJ whole genome shotgun (WGS) entry which is preliminary data.</text>
</comment>
<dbReference type="AlphaFoldDB" id="J9DG09"/>
<proteinExistence type="predicted"/>
<dbReference type="Proteomes" id="UP000003163">
    <property type="component" value="Unassembled WGS sequence"/>
</dbReference>
<name>J9DG09_EDHAE</name>
<protein>
    <submittedName>
        <fullName evidence="1">Uncharacterized protein</fullName>
    </submittedName>
</protein>
<evidence type="ECO:0000313" key="1">
    <source>
        <dbReference type="EMBL" id="EJW01540.1"/>
    </source>
</evidence>
<gene>
    <name evidence="1" type="ORF">EDEG_03891</name>
</gene>
<reference evidence="1 2" key="1">
    <citation type="submission" date="2011-08" db="EMBL/GenBank/DDBJ databases">
        <authorList>
            <person name="Liu Z.J."/>
            <person name="Shi F.L."/>
            <person name="Lu J.Q."/>
            <person name="Li M."/>
            <person name="Wang Z.L."/>
        </authorList>
    </citation>
    <scope>NUCLEOTIDE SEQUENCE [LARGE SCALE GENOMIC DNA]</scope>
    <source>
        <strain evidence="1 2">USNM 41457</strain>
    </source>
</reference>
<accession>J9DG09</accession>
<evidence type="ECO:0000313" key="2">
    <source>
        <dbReference type="Proteomes" id="UP000003163"/>
    </source>
</evidence>
<reference evidence="2" key="2">
    <citation type="submission" date="2015-07" db="EMBL/GenBank/DDBJ databases">
        <title>Contrasting host-pathogen interactions and genome evolution in two generalist and specialist microsporidian pathogens of mosquitoes.</title>
        <authorList>
            <consortium name="The Broad Institute Genomics Platform"/>
            <consortium name="The Broad Institute Genome Sequencing Center for Infectious Disease"/>
            <person name="Cuomo C.A."/>
            <person name="Sanscrainte N.D."/>
            <person name="Goldberg J.M."/>
            <person name="Heiman D."/>
            <person name="Young S."/>
            <person name="Zeng Q."/>
            <person name="Becnel J.J."/>
            <person name="Birren B.W."/>
        </authorList>
    </citation>
    <scope>NUCLEOTIDE SEQUENCE [LARGE SCALE GENOMIC DNA]</scope>
    <source>
        <strain evidence="2">USNM 41457</strain>
    </source>
</reference>
<dbReference type="InParanoid" id="J9DG09"/>